<evidence type="ECO:0000256" key="2">
    <source>
        <dbReference type="ARBA" id="ARBA00010565"/>
    </source>
</evidence>
<dbReference type="Pfam" id="PF25005">
    <property type="entry name" value="PSF2_N"/>
    <property type="match status" value="1"/>
</dbReference>
<dbReference type="FunFam" id="1.20.58.1020:FF:000001">
    <property type="entry name" value="DNA replication complex GINS protein PSF2"/>
    <property type="match status" value="1"/>
</dbReference>
<dbReference type="InterPro" id="IPR007257">
    <property type="entry name" value="GINS_Psf2"/>
</dbReference>
<dbReference type="STRING" id="683960.A0A1E3P0Q7"/>
<evidence type="ECO:0000256" key="8">
    <source>
        <dbReference type="SAM" id="MobiDB-lite"/>
    </source>
</evidence>
<dbReference type="GO" id="GO:0000785">
    <property type="term" value="C:chromatin"/>
    <property type="evidence" value="ECO:0007669"/>
    <property type="project" value="EnsemblFungi"/>
</dbReference>
<gene>
    <name evidence="11" type="ORF">WICANDRAFT_32475</name>
</gene>
<comment type="subunit">
    <text evidence="7">Component of the GINS complex.</text>
</comment>
<reference evidence="11 12" key="1">
    <citation type="journal article" date="2016" name="Proc. Natl. Acad. Sci. U.S.A.">
        <title>Comparative genomics of biotechnologically important yeasts.</title>
        <authorList>
            <person name="Riley R."/>
            <person name="Haridas S."/>
            <person name="Wolfe K.H."/>
            <person name="Lopes M.R."/>
            <person name="Hittinger C.T."/>
            <person name="Goeker M."/>
            <person name="Salamov A.A."/>
            <person name="Wisecaver J.H."/>
            <person name="Long T.M."/>
            <person name="Calvey C.H."/>
            <person name="Aerts A.L."/>
            <person name="Barry K.W."/>
            <person name="Choi C."/>
            <person name="Clum A."/>
            <person name="Coughlan A.Y."/>
            <person name="Deshpande S."/>
            <person name="Douglass A.P."/>
            <person name="Hanson S.J."/>
            <person name="Klenk H.-P."/>
            <person name="LaButti K.M."/>
            <person name="Lapidus A."/>
            <person name="Lindquist E.A."/>
            <person name="Lipzen A.M."/>
            <person name="Meier-Kolthoff J.P."/>
            <person name="Ohm R.A."/>
            <person name="Otillar R.P."/>
            <person name="Pangilinan J.L."/>
            <person name="Peng Y."/>
            <person name="Rokas A."/>
            <person name="Rosa C.A."/>
            <person name="Scheuner C."/>
            <person name="Sibirny A.A."/>
            <person name="Slot J.C."/>
            <person name="Stielow J.B."/>
            <person name="Sun H."/>
            <person name="Kurtzman C.P."/>
            <person name="Blackwell M."/>
            <person name="Grigoriev I.V."/>
            <person name="Jeffries T.W."/>
        </authorList>
    </citation>
    <scope>NUCLEOTIDE SEQUENCE [LARGE SCALE GENOMIC DNA]</scope>
    <source>
        <strain evidence="12">ATCC 58044 / CBS 1984 / NCYC 433 / NRRL Y-366-8</strain>
    </source>
</reference>
<dbReference type="RefSeq" id="XP_019038115.1">
    <property type="nucleotide sequence ID" value="XM_019181968.1"/>
</dbReference>
<evidence type="ECO:0000259" key="9">
    <source>
        <dbReference type="Pfam" id="PF05916"/>
    </source>
</evidence>
<dbReference type="InterPro" id="IPR021151">
    <property type="entry name" value="GINS_A"/>
</dbReference>
<dbReference type="CDD" id="cd21694">
    <property type="entry name" value="GINS_B_Psf2"/>
    <property type="match status" value="1"/>
</dbReference>
<evidence type="ECO:0000256" key="3">
    <source>
        <dbReference type="ARBA" id="ARBA00015139"/>
    </source>
</evidence>
<name>A0A1E3P0Q7_WICAA</name>
<dbReference type="PANTHER" id="PTHR12772:SF0">
    <property type="entry name" value="DNA REPLICATION COMPLEX GINS PROTEIN PSF2"/>
    <property type="match status" value="1"/>
</dbReference>
<dbReference type="GO" id="GO:0007059">
    <property type="term" value="P:chromosome segregation"/>
    <property type="evidence" value="ECO:0007669"/>
    <property type="project" value="UniProtKB-KW"/>
</dbReference>
<dbReference type="SUPFAM" id="SSF158573">
    <property type="entry name" value="GINS helical bundle-like"/>
    <property type="match status" value="1"/>
</dbReference>
<dbReference type="PIRSF" id="PIRSF028998">
    <property type="entry name" value="GINS_Psf2_subgr"/>
    <property type="match status" value="1"/>
</dbReference>
<dbReference type="Pfam" id="PF05916">
    <property type="entry name" value="Sld5"/>
    <property type="match status" value="1"/>
</dbReference>
<comment type="similarity">
    <text evidence="2 7">Belongs to the GINS2/PSF2 family.</text>
</comment>
<dbReference type="GO" id="GO:0071162">
    <property type="term" value="C:CMG complex"/>
    <property type="evidence" value="ECO:0007669"/>
    <property type="project" value="EnsemblFungi"/>
</dbReference>
<feature type="domain" description="DNA replication complex GINS protein PSF2 N-terminal" evidence="10">
    <location>
        <begin position="12"/>
        <end position="71"/>
    </location>
</feature>
<dbReference type="PANTHER" id="PTHR12772">
    <property type="entry name" value="DNA REPLICATION COMPLEX GINS PROTEIN PSF2"/>
    <property type="match status" value="1"/>
</dbReference>
<sequence>MSLPNSLKDTFSPAEIHFLTENELITILPRYSMNGLSLITTKLPKIRAMNRIQVPIWLALILKAQRKCNIVPPEWLNLKKLQDLYQFEVTTLESFSELPYNWLEISKIFFENASDDLADEVYKLKSLVQDLKEIRLIKIKKGLTLVNESHLQLDNLSLMEINEIRPFVVSVMNKLTDLTDAVAPEIGDQEVQEEYEDDDDDEMYEKE</sequence>
<dbReference type="GO" id="GO:0043596">
    <property type="term" value="C:nuclear replication fork"/>
    <property type="evidence" value="ECO:0007669"/>
    <property type="project" value="EnsemblFungi"/>
</dbReference>
<evidence type="ECO:0000256" key="1">
    <source>
        <dbReference type="ARBA" id="ARBA00004123"/>
    </source>
</evidence>
<protein>
    <recommendedName>
        <fullName evidence="3 7">DNA replication complex GINS protein PSF2</fullName>
    </recommendedName>
</protein>
<feature type="compositionally biased region" description="Acidic residues" evidence="8">
    <location>
        <begin position="187"/>
        <end position="207"/>
    </location>
</feature>
<accession>A0A1E3P0Q7</accession>
<proteinExistence type="inferred from homology"/>
<dbReference type="Gene3D" id="1.20.58.1020">
    <property type="match status" value="1"/>
</dbReference>
<dbReference type="GO" id="GO:0033260">
    <property type="term" value="P:nuclear DNA replication"/>
    <property type="evidence" value="ECO:0007669"/>
    <property type="project" value="EnsemblFungi"/>
</dbReference>
<comment type="subcellular location">
    <subcellularLocation>
        <location evidence="1 7">Nucleus</location>
    </subcellularLocation>
</comment>
<dbReference type="Proteomes" id="UP000094112">
    <property type="component" value="Unassembled WGS sequence"/>
</dbReference>
<keyword evidence="5" id="KW-0159">Chromosome partition</keyword>
<evidence type="ECO:0000313" key="11">
    <source>
        <dbReference type="EMBL" id="ODQ58908.1"/>
    </source>
</evidence>
<dbReference type="EMBL" id="KV454211">
    <property type="protein sequence ID" value="ODQ58908.1"/>
    <property type="molecule type" value="Genomic_DNA"/>
</dbReference>
<evidence type="ECO:0000256" key="5">
    <source>
        <dbReference type="ARBA" id="ARBA00022829"/>
    </source>
</evidence>
<dbReference type="CDD" id="cd11712">
    <property type="entry name" value="GINS_A_psf2"/>
    <property type="match status" value="1"/>
</dbReference>
<dbReference type="Gene3D" id="3.40.5.50">
    <property type="match status" value="1"/>
</dbReference>
<dbReference type="InterPro" id="IPR036224">
    <property type="entry name" value="GINS_bundle-like_dom_sf"/>
</dbReference>
<dbReference type="SUPFAM" id="SSF160059">
    <property type="entry name" value="PriA/YqbF domain"/>
    <property type="match status" value="1"/>
</dbReference>
<feature type="domain" description="GINS subunit" evidence="9">
    <location>
        <begin position="75"/>
        <end position="177"/>
    </location>
</feature>
<evidence type="ECO:0000259" key="10">
    <source>
        <dbReference type="Pfam" id="PF25005"/>
    </source>
</evidence>
<keyword evidence="12" id="KW-1185">Reference proteome</keyword>
<dbReference type="AlphaFoldDB" id="A0A1E3P0Q7"/>
<feature type="region of interest" description="Disordered" evidence="8">
    <location>
        <begin position="185"/>
        <end position="207"/>
    </location>
</feature>
<dbReference type="GO" id="GO:0000727">
    <property type="term" value="P:double-strand break repair via break-induced replication"/>
    <property type="evidence" value="ECO:0007669"/>
    <property type="project" value="EnsemblFungi"/>
</dbReference>
<dbReference type="InterPro" id="IPR056784">
    <property type="entry name" value="PSF2_N"/>
</dbReference>
<evidence type="ECO:0000256" key="7">
    <source>
        <dbReference type="PIRNR" id="PIRNR028998"/>
    </source>
</evidence>
<organism evidence="11 12">
    <name type="scientific">Wickerhamomyces anomalus (strain ATCC 58044 / CBS 1984 / NCYC 433 / NRRL Y-366-8)</name>
    <name type="common">Yeast</name>
    <name type="synonym">Hansenula anomala</name>
    <dbReference type="NCBI Taxonomy" id="683960"/>
    <lineage>
        <taxon>Eukaryota</taxon>
        <taxon>Fungi</taxon>
        <taxon>Dikarya</taxon>
        <taxon>Ascomycota</taxon>
        <taxon>Saccharomycotina</taxon>
        <taxon>Saccharomycetes</taxon>
        <taxon>Phaffomycetales</taxon>
        <taxon>Wickerhamomycetaceae</taxon>
        <taxon>Wickerhamomyces</taxon>
    </lineage>
</organism>
<dbReference type="GeneID" id="30199214"/>
<keyword evidence="4 7" id="KW-0235">DNA replication</keyword>
<evidence type="ECO:0000256" key="4">
    <source>
        <dbReference type="ARBA" id="ARBA00022705"/>
    </source>
</evidence>
<dbReference type="GO" id="GO:0000811">
    <property type="term" value="C:GINS complex"/>
    <property type="evidence" value="ECO:0007669"/>
    <property type="project" value="EnsemblFungi"/>
</dbReference>
<evidence type="ECO:0000313" key="12">
    <source>
        <dbReference type="Proteomes" id="UP000094112"/>
    </source>
</evidence>
<dbReference type="OrthoDB" id="1938138at2759"/>
<evidence type="ECO:0000256" key="6">
    <source>
        <dbReference type="ARBA" id="ARBA00023242"/>
    </source>
</evidence>
<keyword evidence="6 7" id="KW-0539">Nucleus</keyword>
<dbReference type="FunFam" id="3.40.5.50:FF:000001">
    <property type="entry name" value="DNA replication complex GINS protein PSF2"/>
    <property type="match status" value="1"/>
</dbReference>